<keyword evidence="1" id="KW-0328">Glycosyltransferase</keyword>
<name>A0AC61NMZ0_9BACT</name>
<protein>
    <submittedName>
        <fullName evidence="1">Undecaprenyldiphospho-muramoylpentapeptide beta-N-acetylglucosaminyltransferase</fullName>
        <ecNumber evidence="1">2.4.1.227</ecNumber>
    </submittedName>
</protein>
<sequence>MKKNIKVLISGGGTGGHIFPAISIANEIKDSFPNAEISFVGALGKMEMEKVPQAGYTIEGIPVVGFHRKELWRNFLFLPKLVVSLYKAWKIIKSKKPDLVVGTGGFASGPILYLSSRMGCQTIIQEQNSFAGVTNKILGKRANAICVAYPNMERFFPKEKIVFTGNPIRQILLDSNHQAQESWYINPQKPTLLIIGGSLGARQVNHAMDLESNKLIEQGVNVIWQCGKFYYEQLKNKYEGKTPKNFHIVPFISDMKAAYDISDLIISRAGAGTISELCVMEKATILVPSPNVAEDHQTHNAKALTDHGAAVLVTDKEAPEKLVDKALALLDNQDQIVALEKEIKAFAKPNAVADIVAVANKLISD</sequence>
<proteinExistence type="predicted"/>
<dbReference type="EMBL" id="CP081303">
    <property type="protein sequence ID" value="QZE13339.1"/>
    <property type="molecule type" value="Genomic_DNA"/>
</dbReference>
<evidence type="ECO:0000313" key="2">
    <source>
        <dbReference type="Proteomes" id="UP000826212"/>
    </source>
</evidence>
<gene>
    <name evidence="1" type="primary">murG</name>
    <name evidence="1" type="ORF">K4L44_12175</name>
</gene>
<dbReference type="Proteomes" id="UP000826212">
    <property type="component" value="Chromosome"/>
</dbReference>
<accession>A0AC61NMZ0</accession>
<reference evidence="1" key="1">
    <citation type="submission" date="2021-08" db="EMBL/GenBank/DDBJ databases">
        <title>Novel anaerobic bacterium isolated from sea squirt in East Sea, Republic of Korea.</title>
        <authorList>
            <person name="Nguyen T.H."/>
            <person name="Li Z."/>
            <person name="Lee Y.-J."/>
            <person name="Ko J."/>
            <person name="Kim S.-G."/>
        </authorList>
    </citation>
    <scope>NUCLEOTIDE SEQUENCE</scope>
    <source>
        <strain evidence="1">KCTC 25031</strain>
    </source>
</reference>
<evidence type="ECO:0000313" key="1">
    <source>
        <dbReference type="EMBL" id="QZE13339.1"/>
    </source>
</evidence>
<dbReference type="EC" id="2.4.1.227" evidence="1"/>
<keyword evidence="2" id="KW-1185">Reference proteome</keyword>
<keyword evidence="1" id="KW-0808">Transferase</keyword>
<organism evidence="1 2">
    <name type="scientific">Halosquirtibacter laminarini</name>
    <dbReference type="NCBI Taxonomy" id="3374600"/>
    <lineage>
        <taxon>Bacteria</taxon>
        <taxon>Pseudomonadati</taxon>
        <taxon>Bacteroidota</taxon>
        <taxon>Bacteroidia</taxon>
        <taxon>Marinilabiliales</taxon>
        <taxon>Prolixibacteraceae</taxon>
        <taxon>Halosquirtibacter</taxon>
    </lineage>
</organism>